<dbReference type="RefSeq" id="WP_317942987.1">
    <property type="nucleotide sequence ID" value="NZ_JAUBDI010000004.1"/>
</dbReference>
<keyword evidence="2" id="KW-1185">Reference proteome</keyword>
<gene>
    <name evidence="1" type="ORF">QT711_07205</name>
</gene>
<protein>
    <submittedName>
        <fullName evidence="1">Uncharacterized protein</fullName>
    </submittedName>
</protein>
<dbReference type="EMBL" id="JAUBDI010000004">
    <property type="protein sequence ID" value="MDW0112968.1"/>
    <property type="molecule type" value="Genomic_DNA"/>
</dbReference>
<dbReference type="Proteomes" id="UP001282284">
    <property type="component" value="Unassembled WGS sequence"/>
</dbReference>
<proteinExistence type="predicted"/>
<accession>A0ABU4G7L3</accession>
<sequence>MTAVDIGAKTPAGAQRKADAVKLALETQLAELELLLGSLPELETTAKDNLVAAINEIKQLLATHLADLASQEVGKGADLIGLPDPNNIFTSTNVGGAMQELFTNVSDGKQTVGTAITDVDPNVLVPTEPTFNDLAIAIGQISTGVLDGLIAGESGSIYIDNTLSNTEKRYMTKVKEVVMNVGGSVRVSVSFRNLNANYSARAQLYINDLAVGEIYSRLGGSELTFTNDVTFTAGDKIQVYALTVDGNGSAHVTKLSVNIDMSSIAEKNSIP</sequence>
<evidence type="ECO:0000313" key="1">
    <source>
        <dbReference type="EMBL" id="MDW0112968.1"/>
    </source>
</evidence>
<name>A0ABU4G7L3_9BACL</name>
<evidence type="ECO:0000313" key="2">
    <source>
        <dbReference type="Proteomes" id="UP001282284"/>
    </source>
</evidence>
<organism evidence="1 2">
    <name type="scientific">Sporosarcina saromensis</name>
    <dbReference type="NCBI Taxonomy" id="359365"/>
    <lineage>
        <taxon>Bacteria</taxon>
        <taxon>Bacillati</taxon>
        <taxon>Bacillota</taxon>
        <taxon>Bacilli</taxon>
        <taxon>Bacillales</taxon>
        <taxon>Caryophanaceae</taxon>
        <taxon>Sporosarcina</taxon>
    </lineage>
</organism>
<reference evidence="1 2" key="1">
    <citation type="submission" date="2023-06" db="EMBL/GenBank/DDBJ databases">
        <title>Sporosarcina sp. nov., isolated from Korean traditional fermented seafood 'Jeotgal'.</title>
        <authorList>
            <person name="Yang A.I."/>
            <person name="Shin N.-R."/>
        </authorList>
    </citation>
    <scope>NUCLEOTIDE SEQUENCE [LARGE SCALE GENOMIC DNA]</scope>
    <source>
        <strain evidence="1 2">KCTC13119</strain>
    </source>
</reference>
<comment type="caution">
    <text evidence="1">The sequence shown here is derived from an EMBL/GenBank/DDBJ whole genome shotgun (WGS) entry which is preliminary data.</text>
</comment>